<keyword evidence="2" id="KW-1185">Reference proteome</keyword>
<dbReference type="OrthoDB" id="10494361at2759"/>
<reference evidence="1 2" key="1">
    <citation type="journal article" date="2015" name="BMC Genomics">
        <title>The genome of the truffle-parasite Tolypocladium ophioglossoides and the evolution of antifungal peptaibiotics.</title>
        <authorList>
            <person name="Quandt C.A."/>
            <person name="Bushley K.E."/>
            <person name="Spatafora J.W."/>
        </authorList>
    </citation>
    <scope>NUCLEOTIDE SEQUENCE [LARGE SCALE GENOMIC DNA]</scope>
    <source>
        <strain evidence="1 2">CBS 100239</strain>
    </source>
</reference>
<sequence>MLHLVPVPCRSPFACGANHHPLNGCRPSCPLTNLQNSPCVTSPRTTTSTHPVRIPVPISAAPRQMAAASSPVRWDLMNATLSFPKAVHCAAGEAERTRPVPPLVTAFSRSMFGTDATLQPRLGTIDKCPIYCPCLETRVWTIISALAVYRGDVASGHLLIGMRDHHLPFHV</sequence>
<protein>
    <submittedName>
        <fullName evidence="1">Uncharacterized protein</fullName>
    </submittedName>
</protein>
<evidence type="ECO:0000313" key="2">
    <source>
        <dbReference type="Proteomes" id="UP000036947"/>
    </source>
</evidence>
<proteinExistence type="predicted"/>
<dbReference type="EMBL" id="LFRF01000001">
    <property type="protein sequence ID" value="KND95348.1"/>
    <property type="molecule type" value="Genomic_DNA"/>
</dbReference>
<accession>A0A0L0NMS4</accession>
<dbReference type="AlphaFoldDB" id="A0A0L0NMS4"/>
<dbReference type="Proteomes" id="UP000036947">
    <property type="component" value="Unassembled WGS sequence"/>
</dbReference>
<evidence type="ECO:0000313" key="1">
    <source>
        <dbReference type="EMBL" id="KND95348.1"/>
    </source>
</evidence>
<organism evidence="1 2">
    <name type="scientific">Tolypocladium ophioglossoides (strain CBS 100239)</name>
    <name type="common">Snaketongue truffleclub</name>
    <name type="synonym">Elaphocordyceps ophioglossoides</name>
    <dbReference type="NCBI Taxonomy" id="1163406"/>
    <lineage>
        <taxon>Eukaryota</taxon>
        <taxon>Fungi</taxon>
        <taxon>Dikarya</taxon>
        <taxon>Ascomycota</taxon>
        <taxon>Pezizomycotina</taxon>
        <taxon>Sordariomycetes</taxon>
        <taxon>Hypocreomycetidae</taxon>
        <taxon>Hypocreales</taxon>
        <taxon>Ophiocordycipitaceae</taxon>
        <taxon>Tolypocladium</taxon>
    </lineage>
</organism>
<name>A0A0L0NMS4_TOLOC</name>
<comment type="caution">
    <text evidence="1">The sequence shown here is derived from an EMBL/GenBank/DDBJ whole genome shotgun (WGS) entry which is preliminary data.</text>
</comment>
<gene>
    <name evidence="1" type="ORF">TOPH_00215</name>
</gene>